<dbReference type="HOGENOM" id="CLU_015101_1_0_1"/>
<sequence>MENGQHLIGCISCSEVVWVGRSTFRNLVTFGDSYTDVNNPGDHSISWPTFAAQDGGFQLFLFAQSGAVCSKNITPSVAPSVFESQLPSYFSQLDPNETLYTLWIGTNNVGCNNLLTGQAIPGVTVVDTTECAVGWVTALYEGGARNFLQNSETPLQRTVLYSANSYPNPAWHADRNTTEWNIFMTKLVNTGNALSRALLQILAPTLPGLFDSYAFFTDMLNNPSQYLNGTVAPNITTPIQSCVYTANSSAPPKCTTVTGDAEDSYFW</sequence>
<dbReference type="SUPFAM" id="SSF52266">
    <property type="entry name" value="SGNH hydrolase"/>
    <property type="match status" value="1"/>
</dbReference>
<protein>
    <submittedName>
        <fullName evidence="1">Carbohydrate esterase family 16 protein</fullName>
    </submittedName>
</protein>
<dbReference type="InterPro" id="IPR036514">
    <property type="entry name" value="SGNH_hydro_sf"/>
</dbReference>
<name>A0A0C3PFJ0_PHLG1</name>
<keyword evidence="2" id="KW-1185">Reference proteome</keyword>
<dbReference type="AlphaFoldDB" id="A0A0C3PFJ0"/>
<dbReference type="Gene3D" id="3.40.50.1110">
    <property type="entry name" value="SGNH hydrolase"/>
    <property type="match status" value="1"/>
</dbReference>
<gene>
    <name evidence="1" type="ORF">PHLGIDRAFT_31409</name>
</gene>
<dbReference type="EMBL" id="KN840578">
    <property type="protein sequence ID" value="KIP04338.1"/>
    <property type="molecule type" value="Genomic_DNA"/>
</dbReference>
<dbReference type="OrthoDB" id="1600564at2759"/>
<organism evidence="1 2">
    <name type="scientific">Phlebiopsis gigantea (strain 11061_1 CR5-6)</name>
    <name type="common">White-rot fungus</name>
    <name type="synonym">Peniophora gigantea</name>
    <dbReference type="NCBI Taxonomy" id="745531"/>
    <lineage>
        <taxon>Eukaryota</taxon>
        <taxon>Fungi</taxon>
        <taxon>Dikarya</taxon>
        <taxon>Basidiomycota</taxon>
        <taxon>Agaricomycotina</taxon>
        <taxon>Agaricomycetes</taxon>
        <taxon>Polyporales</taxon>
        <taxon>Phanerochaetaceae</taxon>
        <taxon>Phlebiopsis</taxon>
    </lineage>
</organism>
<evidence type="ECO:0000313" key="1">
    <source>
        <dbReference type="EMBL" id="KIP04338.1"/>
    </source>
</evidence>
<reference evidence="1 2" key="1">
    <citation type="journal article" date="2014" name="PLoS Genet.">
        <title>Analysis of the Phlebiopsis gigantea genome, transcriptome and secretome provides insight into its pioneer colonization strategies of wood.</title>
        <authorList>
            <person name="Hori C."/>
            <person name="Ishida T."/>
            <person name="Igarashi K."/>
            <person name="Samejima M."/>
            <person name="Suzuki H."/>
            <person name="Master E."/>
            <person name="Ferreira P."/>
            <person name="Ruiz-Duenas F.J."/>
            <person name="Held B."/>
            <person name="Canessa P."/>
            <person name="Larrondo L.F."/>
            <person name="Schmoll M."/>
            <person name="Druzhinina I.S."/>
            <person name="Kubicek C.P."/>
            <person name="Gaskell J.A."/>
            <person name="Kersten P."/>
            <person name="St John F."/>
            <person name="Glasner J."/>
            <person name="Sabat G."/>
            <person name="Splinter BonDurant S."/>
            <person name="Syed K."/>
            <person name="Yadav J."/>
            <person name="Mgbeahuruike A.C."/>
            <person name="Kovalchuk A."/>
            <person name="Asiegbu F.O."/>
            <person name="Lackner G."/>
            <person name="Hoffmeister D."/>
            <person name="Rencoret J."/>
            <person name="Gutierrez A."/>
            <person name="Sun H."/>
            <person name="Lindquist E."/>
            <person name="Barry K."/>
            <person name="Riley R."/>
            <person name="Grigoriev I.V."/>
            <person name="Henrissat B."/>
            <person name="Kues U."/>
            <person name="Berka R.M."/>
            <person name="Martinez A.T."/>
            <person name="Covert S.F."/>
            <person name="Blanchette R.A."/>
            <person name="Cullen D."/>
        </authorList>
    </citation>
    <scope>NUCLEOTIDE SEQUENCE [LARGE SCALE GENOMIC DNA]</scope>
    <source>
        <strain evidence="1 2">11061_1 CR5-6</strain>
    </source>
</reference>
<proteinExistence type="predicted"/>
<accession>A0A0C3PFJ0</accession>
<dbReference type="Proteomes" id="UP000053257">
    <property type="component" value="Unassembled WGS sequence"/>
</dbReference>
<evidence type="ECO:0000313" key="2">
    <source>
        <dbReference type="Proteomes" id="UP000053257"/>
    </source>
</evidence>